<sequence length="67" mass="7867">MRGSRVVRVSDVFSRQGAFPLKETRTRFGGNVWSRVHEFRRAGWTNSICYVDVWKKLEEDPPQSFCC</sequence>
<evidence type="ECO:0000313" key="2">
    <source>
        <dbReference type="Proteomes" id="UP001178461"/>
    </source>
</evidence>
<keyword evidence="2" id="KW-1185">Reference proteome</keyword>
<proteinExistence type="predicted"/>
<dbReference type="Proteomes" id="UP001178461">
    <property type="component" value="Chromosome 3"/>
</dbReference>
<dbReference type="EMBL" id="OX395128">
    <property type="protein sequence ID" value="CAI5769259.1"/>
    <property type="molecule type" value="Genomic_DNA"/>
</dbReference>
<accession>A0AA35K1X8</accession>
<evidence type="ECO:0000313" key="1">
    <source>
        <dbReference type="EMBL" id="CAI5769259.1"/>
    </source>
</evidence>
<organism evidence="1 2">
    <name type="scientific">Podarcis lilfordi</name>
    <name type="common">Lilford's wall lizard</name>
    <dbReference type="NCBI Taxonomy" id="74358"/>
    <lineage>
        <taxon>Eukaryota</taxon>
        <taxon>Metazoa</taxon>
        <taxon>Chordata</taxon>
        <taxon>Craniata</taxon>
        <taxon>Vertebrata</taxon>
        <taxon>Euteleostomi</taxon>
        <taxon>Lepidosauria</taxon>
        <taxon>Squamata</taxon>
        <taxon>Bifurcata</taxon>
        <taxon>Unidentata</taxon>
        <taxon>Episquamata</taxon>
        <taxon>Laterata</taxon>
        <taxon>Lacertibaenia</taxon>
        <taxon>Lacertidae</taxon>
        <taxon>Podarcis</taxon>
    </lineage>
</organism>
<reference evidence="1" key="1">
    <citation type="submission" date="2022-12" db="EMBL/GenBank/DDBJ databases">
        <authorList>
            <person name="Alioto T."/>
            <person name="Alioto T."/>
            <person name="Gomez Garrido J."/>
        </authorList>
    </citation>
    <scope>NUCLEOTIDE SEQUENCE</scope>
</reference>
<gene>
    <name evidence="1" type="ORF">PODLI_1B032646</name>
</gene>
<protein>
    <submittedName>
        <fullName evidence="1">Uncharacterized protein</fullName>
    </submittedName>
</protein>
<name>A0AA35K1X8_9SAUR</name>
<dbReference type="AlphaFoldDB" id="A0AA35K1X8"/>